<keyword evidence="3" id="KW-1185">Reference proteome</keyword>
<reference evidence="2" key="2">
    <citation type="submission" date="2025-08" db="UniProtKB">
        <authorList>
            <consortium name="Ensembl"/>
        </authorList>
    </citation>
    <scope>IDENTIFICATION</scope>
    <source>
        <strain evidence="2">Glennie</strain>
    </source>
</reference>
<evidence type="ECO:0000313" key="3">
    <source>
        <dbReference type="Proteomes" id="UP000002279"/>
    </source>
</evidence>
<dbReference type="Proteomes" id="UP000002279">
    <property type="component" value="Chromosome 7"/>
</dbReference>
<dbReference type="InParanoid" id="A0A6I8NQF1"/>
<dbReference type="Bgee" id="ENSOANG00000049358">
    <property type="expression patterns" value="Expressed in ovary and 2 other cell types or tissues"/>
</dbReference>
<dbReference type="AlphaFoldDB" id="A0A6I8NQF1"/>
<dbReference type="Ensembl" id="ENSOANT00000049281.1">
    <property type="protein sequence ID" value="ENSOANP00000043141.1"/>
    <property type="gene ID" value="ENSOANG00000049358.1"/>
</dbReference>
<evidence type="ECO:0000256" key="1">
    <source>
        <dbReference type="SAM" id="MobiDB-lite"/>
    </source>
</evidence>
<reference evidence="2" key="3">
    <citation type="submission" date="2025-09" db="UniProtKB">
        <authorList>
            <consortium name="Ensembl"/>
        </authorList>
    </citation>
    <scope>IDENTIFICATION</scope>
    <source>
        <strain evidence="2">Glennie</strain>
    </source>
</reference>
<protein>
    <submittedName>
        <fullName evidence="2">Uncharacterized protein</fullName>
    </submittedName>
</protein>
<evidence type="ECO:0000313" key="2">
    <source>
        <dbReference type="Ensembl" id="ENSOANP00000043141.1"/>
    </source>
</evidence>
<reference evidence="2 3" key="1">
    <citation type="journal article" date="2008" name="Nature">
        <title>Genome analysis of the platypus reveals unique signatures of evolution.</title>
        <authorList>
            <person name="Warren W.C."/>
            <person name="Hillier L.W."/>
            <person name="Marshall Graves J.A."/>
            <person name="Birney E."/>
            <person name="Ponting C.P."/>
            <person name="Grutzner F."/>
            <person name="Belov K."/>
            <person name="Miller W."/>
            <person name="Clarke L."/>
            <person name="Chinwalla A.T."/>
            <person name="Yang S.P."/>
            <person name="Heger A."/>
            <person name="Locke D.P."/>
            <person name="Miethke P."/>
            <person name="Waters P.D."/>
            <person name="Veyrunes F."/>
            <person name="Fulton L."/>
            <person name="Fulton B."/>
            <person name="Graves T."/>
            <person name="Wallis J."/>
            <person name="Puente X.S."/>
            <person name="Lopez-Otin C."/>
            <person name="Ordonez G.R."/>
            <person name="Eichler E.E."/>
            <person name="Chen L."/>
            <person name="Cheng Z."/>
            <person name="Deakin J.E."/>
            <person name="Alsop A."/>
            <person name="Thompson K."/>
            <person name="Kirby P."/>
            <person name="Papenfuss A.T."/>
            <person name="Wakefield M.J."/>
            <person name="Olender T."/>
            <person name="Lancet D."/>
            <person name="Huttley G.A."/>
            <person name="Smit A.F."/>
            <person name="Pask A."/>
            <person name="Temple-Smith P."/>
            <person name="Batzer M.A."/>
            <person name="Walker J.A."/>
            <person name="Konkel M.K."/>
            <person name="Harris R.S."/>
            <person name="Whittington C.M."/>
            <person name="Wong E.S."/>
            <person name="Gemmell N.J."/>
            <person name="Buschiazzo E."/>
            <person name="Vargas Jentzsch I.M."/>
            <person name="Merkel A."/>
            <person name="Schmitz J."/>
            <person name="Zemann A."/>
            <person name="Churakov G."/>
            <person name="Kriegs J.O."/>
            <person name="Brosius J."/>
            <person name="Murchison E.P."/>
            <person name="Sachidanandam R."/>
            <person name="Smith C."/>
            <person name="Hannon G.J."/>
            <person name="Tsend-Ayush E."/>
            <person name="McMillan D."/>
            <person name="Attenborough R."/>
            <person name="Rens W."/>
            <person name="Ferguson-Smith M."/>
            <person name="Lefevre C.M."/>
            <person name="Sharp J.A."/>
            <person name="Nicholas K.R."/>
            <person name="Ray D.A."/>
            <person name="Kube M."/>
            <person name="Reinhardt R."/>
            <person name="Pringle T.H."/>
            <person name="Taylor J."/>
            <person name="Jones R.C."/>
            <person name="Nixon B."/>
            <person name="Dacheux J.L."/>
            <person name="Niwa H."/>
            <person name="Sekita Y."/>
            <person name="Huang X."/>
            <person name="Stark A."/>
            <person name="Kheradpour P."/>
            <person name="Kellis M."/>
            <person name="Flicek P."/>
            <person name="Chen Y."/>
            <person name="Webber C."/>
            <person name="Hardison R."/>
            <person name="Nelson J."/>
            <person name="Hallsworth-Pepin K."/>
            <person name="Delehaunty K."/>
            <person name="Markovic C."/>
            <person name="Minx P."/>
            <person name="Feng Y."/>
            <person name="Kremitzki C."/>
            <person name="Mitreva M."/>
            <person name="Glasscock J."/>
            <person name="Wylie T."/>
            <person name="Wohldmann P."/>
            <person name="Thiru P."/>
            <person name="Nhan M.N."/>
            <person name="Pohl C.S."/>
            <person name="Smith S.M."/>
            <person name="Hou S."/>
            <person name="Nefedov M."/>
            <person name="de Jong P.J."/>
            <person name="Renfree M.B."/>
            <person name="Mardis E.R."/>
            <person name="Wilson R.K."/>
        </authorList>
    </citation>
    <scope>NUCLEOTIDE SEQUENCE [LARGE SCALE GENOMIC DNA]</scope>
    <source>
        <strain evidence="2 3">Glennie</strain>
    </source>
</reference>
<organism evidence="2 3">
    <name type="scientific">Ornithorhynchus anatinus</name>
    <name type="common">Duckbill platypus</name>
    <dbReference type="NCBI Taxonomy" id="9258"/>
    <lineage>
        <taxon>Eukaryota</taxon>
        <taxon>Metazoa</taxon>
        <taxon>Chordata</taxon>
        <taxon>Craniata</taxon>
        <taxon>Vertebrata</taxon>
        <taxon>Euteleostomi</taxon>
        <taxon>Mammalia</taxon>
        <taxon>Monotremata</taxon>
        <taxon>Ornithorhynchidae</taxon>
        <taxon>Ornithorhynchus</taxon>
    </lineage>
</organism>
<feature type="compositionally biased region" description="Polar residues" evidence="1">
    <location>
        <begin position="1"/>
        <end position="33"/>
    </location>
</feature>
<accession>A0A6I8NQF1</accession>
<proteinExistence type="predicted"/>
<feature type="region of interest" description="Disordered" evidence="1">
    <location>
        <begin position="1"/>
        <end position="66"/>
    </location>
</feature>
<sequence length="66" mass="7353">MLNNYHNTPRSQRGQNLRNQSGQPRIQSVQARRQSGLPWARAHPPATFPLGKRGPPGTGNRLEAAR</sequence>
<name>A0A6I8NQF1_ORNAN</name>